<evidence type="ECO:0000256" key="1">
    <source>
        <dbReference type="ARBA" id="ARBA00022475"/>
    </source>
</evidence>
<feature type="site" description="Important for catalytic activity" evidence="7">
    <location>
        <position position="244"/>
    </location>
</feature>
<name>A0A6J4USP0_9BACT</name>
<dbReference type="GO" id="GO:0008932">
    <property type="term" value="F:lytic endotransglycosylase activity"/>
    <property type="evidence" value="ECO:0007669"/>
    <property type="project" value="UniProtKB-UniRule"/>
</dbReference>
<comment type="function">
    <text evidence="7">Functions as a peptidoglycan terminase that cleaves nascent peptidoglycan strands endolytically to terminate their elongation.</text>
</comment>
<evidence type="ECO:0000256" key="7">
    <source>
        <dbReference type="HAMAP-Rule" id="MF_02065"/>
    </source>
</evidence>
<evidence type="ECO:0000256" key="2">
    <source>
        <dbReference type="ARBA" id="ARBA00022692"/>
    </source>
</evidence>
<comment type="similarity">
    <text evidence="7">Belongs to the transglycosylase MltG family.</text>
</comment>
<evidence type="ECO:0000313" key="8">
    <source>
        <dbReference type="EMBL" id="CAA9558708.1"/>
    </source>
</evidence>
<dbReference type="Gene3D" id="3.30.1490.480">
    <property type="entry name" value="Endolytic murein transglycosylase"/>
    <property type="match status" value="1"/>
</dbReference>
<evidence type="ECO:0000256" key="4">
    <source>
        <dbReference type="ARBA" id="ARBA00023136"/>
    </source>
</evidence>
<reference evidence="8" key="1">
    <citation type="submission" date="2020-02" db="EMBL/GenBank/DDBJ databases">
        <authorList>
            <person name="Meier V. D."/>
        </authorList>
    </citation>
    <scope>NUCLEOTIDE SEQUENCE</scope>
    <source>
        <strain evidence="8">AVDCRST_MAG19</strain>
    </source>
</reference>
<dbReference type="PANTHER" id="PTHR30518">
    <property type="entry name" value="ENDOLYTIC MUREIN TRANSGLYCOSYLASE"/>
    <property type="match status" value="1"/>
</dbReference>
<accession>A0A6J4USP0</accession>
<dbReference type="NCBIfam" id="TIGR00247">
    <property type="entry name" value="endolytic transglycosylase MltG"/>
    <property type="match status" value="1"/>
</dbReference>
<keyword evidence="3 7" id="KW-1133">Transmembrane helix</keyword>
<dbReference type="InterPro" id="IPR003770">
    <property type="entry name" value="MLTG-like"/>
</dbReference>
<evidence type="ECO:0000256" key="5">
    <source>
        <dbReference type="ARBA" id="ARBA00023239"/>
    </source>
</evidence>
<organism evidence="8">
    <name type="scientific">uncultured Thermomicrobiales bacterium</name>
    <dbReference type="NCBI Taxonomy" id="1645740"/>
    <lineage>
        <taxon>Bacteria</taxon>
        <taxon>Pseudomonadati</taxon>
        <taxon>Thermomicrobiota</taxon>
        <taxon>Thermomicrobia</taxon>
        <taxon>Thermomicrobiales</taxon>
        <taxon>environmental samples</taxon>
    </lineage>
</organism>
<dbReference type="EC" id="4.2.2.29" evidence="7"/>
<keyword evidence="4 7" id="KW-0472">Membrane</keyword>
<dbReference type="PANTHER" id="PTHR30518:SF2">
    <property type="entry name" value="ENDOLYTIC MUREIN TRANSGLYCOSYLASE"/>
    <property type="match status" value="1"/>
</dbReference>
<keyword evidence="1 7" id="KW-1003">Cell membrane</keyword>
<dbReference type="Pfam" id="PF02618">
    <property type="entry name" value="YceG"/>
    <property type="match status" value="1"/>
</dbReference>
<keyword evidence="2 7" id="KW-0812">Transmembrane</keyword>
<comment type="catalytic activity">
    <reaction evidence="7">
        <text>a peptidoglycan chain = a peptidoglycan chain with N-acetyl-1,6-anhydromuramyl-[peptide] at the reducing end + a peptidoglycan chain with N-acetylglucosamine at the non-reducing end.</text>
        <dbReference type="EC" id="4.2.2.29"/>
    </reaction>
</comment>
<dbReference type="HAMAP" id="MF_02065">
    <property type="entry name" value="MltG"/>
    <property type="match status" value="1"/>
</dbReference>
<protein>
    <recommendedName>
        <fullName evidence="7">Endolytic murein transglycosylase</fullName>
        <ecNumber evidence="7">4.2.2.29</ecNumber>
    </recommendedName>
    <alternativeName>
        <fullName evidence="7">Peptidoglycan lytic transglycosylase</fullName>
    </alternativeName>
    <alternativeName>
        <fullName evidence="7">Peptidoglycan polymerization terminase</fullName>
    </alternativeName>
</protein>
<evidence type="ECO:0000256" key="6">
    <source>
        <dbReference type="ARBA" id="ARBA00023316"/>
    </source>
</evidence>
<keyword evidence="5 7" id="KW-0456">Lyase</keyword>
<sequence>MLRAIVQLLKILTIGVTALLVATGGARVFDLAIDRATPDDIGEEVAIEINEDEDVDAVATKLADAGLIRSKLLFTGQMRITGGSLKPGKYTLAKGMTVEQMIDRVSGVEPQVAQAEEAGDDTAADTGAGETVSVTIPEGRRIEEIAEISEEAGIEGGYDGFLQAVKEVDRSQYDFLADLPPNASLEGFLFPNTYDFVKDDPGYNVAQLLNGFDAQVTQEMRDRAKAMNLSLHEVITFASIIEREARVPDERPIIADVYLNRYSDPDFPGGLEADPTTQYEVGTREEWWPDLNENKDLLETPSPYNTYKNRGLPPGPICNPGFASIQAVLFPGGTNNYFFVATGDEAGTHYFAETWEEHQENVRLYTEAVADQ</sequence>
<proteinExistence type="inferred from homology"/>
<dbReference type="GO" id="GO:0005886">
    <property type="term" value="C:plasma membrane"/>
    <property type="evidence" value="ECO:0007669"/>
    <property type="project" value="UniProtKB-UniRule"/>
</dbReference>
<dbReference type="GO" id="GO:0071555">
    <property type="term" value="P:cell wall organization"/>
    <property type="evidence" value="ECO:0007669"/>
    <property type="project" value="UniProtKB-KW"/>
</dbReference>
<dbReference type="GO" id="GO:0009252">
    <property type="term" value="P:peptidoglycan biosynthetic process"/>
    <property type="evidence" value="ECO:0007669"/>
    <property type="project" value="UniProtKB-UniRule"/>
</dbReference>
<evidence type="ECO:0000256" key="3">
    <source>
        <dbReference type="ARBA" id="ARBA00022989"/>
    </source>
</evidence>
<dbReference type="Gene3D" id="3.30.160.60">
    <property type="entry name" value="Classic Zinc Finger"/>
    <property type="match status" value="1"/>
</dbReference>
<gene>
    <name evidence="7" type="primary">mltG</name>
    <name evidence="8" type="ORF">AVDCRST_MAG19-1459</name>
</gene>
<dbReference type="AlphaFoldDB" id="A0A6J4USP0"/>
<dbReference type="EMBL" id="CADCWL010000065">
    <property type="protein sequence ID" value="CAA9558708.1"/>
    <property type="molecule type" value="Genomic_DNA"/>
</dbReference>
<keyword evidence="6 7" id="KW-0961">Cell wall biogenesis/degradation</keyword>